<keyword evidence="3 8" id="KW-0375">Hydrogen ion transport</keyword>
<comment type="function">
    <text evidence="8">This protein is part of the stalk that links CF(0) to CF(1). It either transmits conformational changes from CF(0) to CF(1) or is implicated in proton conduction.</text>
</comment>
<proteinExistence type="inferred from homology"/>
<dbReference type="PANTHER" id="PTHR11910">
    <property type="entry name" value="ATP SYNTHASE DELTA CHAIN"/>
    <property type="match status" value="1"/>
</dbReference>
<comment type="caution">
    <text evidence="9">The sequence shown here is derived from an EMBL/GenBank/DDBJ whole genome shotgun (WGS) entry which is preliminary data.</text>
</comment>
<dbReference type="EMBL" id="JAVDQG010000003">
    <property type="protein sequence ID" value="MDR6225515.1"/>
    <property type="molecule type" value="Genomic_DNA"/>
</dbReference>
<name>A0ABU1IL60_9BACL</name>
<dbReference type="PRINTS" id="PR00125">
    <property type="entry name" value="ATPASEDELTA"/>
</dbReference>
<keyword evidence="6 8" id="KW-0139">CF(1)</keyword>
<comment type="similarity">
    <text evidence="8">Belongs to the ATPase delta chain family.</text>
</comment>
<comment type="function">
    <text evidence="8">F(1)F(0) ATP synthase produces ATP from ADP in the presence of a proton or sodium gradient. F-type ATPases consist of two structural domains, F(1) containing the extramembraneous catalytic core and F(0) containing the membrane proton channel, linked together by a central stalk and a peripheral stalk. During catalysis, ATP synthesis in the catalytic domain of F(1) is coupled via a rotary mechanism of the central stalk subunits to proton translocation.</text>
</comment>
<dbReference type="Proteomes" id="UP001185012">
    <property type="component" value="Unassembled WGS sequence"/>
</dbReference>
<dbReference type="PROSITE" id="PS00389">
    <property type="entry name" value="ATPASE_DELTA"/>
    <property type="match status" value="1"/>
</dbReference>
<keyword evidence="4 8" id="KW-0406">Ion transport</keyword>
<dbReference type="SUPFAM" id="SSF47928">
    <property type="entry name" value="N-terminal domain of the delta subunit of the F1F0-ATP synthase"/>
    <property type="match status" value="1"/>
</dbReference>
<gene>
    <name evidence="8" type="primary">atpH</name>
    <name evidence="9" type="ORF">JOE21_001513</name>
</gene>
<organism evidence="9 10">
    <name type="scientific">Desmospora profundinema</name>
    <dbReference type="NCBI Taxonomy" id="1571184"/>
    <lineage>
        <taxon>Bacteria</taxon>
        <taxon>Bacillati</taxon>
        <taxon>Bacillota</taxon>
        <taxon>Bacilli</taxon>
        <taxon>Bacillales</taxon>
        <taxon>Thermoactinomycetaceae</taxon>
        <taxon>Desmospora</taxon>
    </lineage>
</organism>
<dbReference type="InterPro" id="IPR020781">
    <property type="entry name" value="ATPase_OSCP/d_CS"/>
</dbReference>
<accession>A0ABU1IL60</accession>
<evidence type="ECO:0000256" key="1">
    <source>
        <dbReference type="ARBA" id="ARBA00004370"/>
    </source>
</evidence>
<protein>
    <recommendedName>
        <fullName evidence="8">ATP synthase subunit delta</fullName>
    </recommendedName>
    <alternativeName>
        <fullName evidence="8">ATP synthase F(1) sector subunit delta</fullName>
    </alternativeName>
    <alternativeName>
        <fullName evidence="8">F-type ATPase subunit delta</fullName>
        <shortName evidence="8">F-ATPase subunit delta</shortName>
    </alternativeName>
</protein>
<evidence type="ECO:0000313" key="10">
    <source>
        <dbReference type="Proteomes" id="UP001185012"/>
    </source>
</evidence>
<evidence type="ECO:0000256" key="7">
    <source>
        <dbReference type="ARBA" id="ARBA00023310"/>
    </source>
</evidence>
<keyword evidence="10" id="KW-1185">Reference proteome</keyword>
<keyword evidence="2 8" id="KW-0813">Transport</keyword>
<evidence type="ECO:0000256" key="5">
    <source>
        <dbReference type="ARBA" id="ARBA00023136"/>
    </source>
</evidence>
<evidence type="ECO:0000256" key="4">
    <source>
        <dbReference type="ARBA" id="ARBA00023065"/>
    </source>
</evidence>
<keyword evidence="7 8" id="KW-0066">ATP synthesis</keyword>
<keyword evidence="8" id="KW-1003">Cell membrane</keyword>
<reference evidence="9 10" key="1">
    <citation type="submission" date="2023-07" db="EMBL/GenBank/DDBJ databases">
        <title>Genomic Encyclopedia of Type Strains, Phase IV (KMG-IV): sequencing the most valuable type-strain genomes for metagenomic binning, comparative biology and taxonomic classification.</title>
        <authorList>
            <person name="Goeker M."/>
        </authorList>
    </citation>
    <scope>NUCLEOTIDE SEQUENCE [LARGE SCALE GENOMIC DNA]</scope>
    <source>
        <strain evidence="9 10">DSM 45903</strain>
    </source>
</reference>
<dbReference type="NCBIfam" id="NF004403">
    <property type="entry name" value="PRK05758.2-4"/>
    <property type="match status" value="1"/>
</dbReference>
<dbReference type="InterPro" id="IPR026015">
    <property type="entry name" value="ATP_synth_OSCP/delta_N_sf"/>
</dbReference>
<dbReference type="Pfam" id="PF00213">
    <property type="entry name" value="OSCP"/>
    <property type="match status" value="1"/>
</dbReference>
<dbReference type="NCBIfam" id="TIGR01145">
    <property type="entry name" value="ATP_synt_delta"/>
    <property type="match status" value="1"/>
</dbReference>
<dbReference type="HAMAP" id="MF_01416">
    <property type="entry name" value="ATP_synth_delta_bact"/>
    <property type="match status" value="1"/>
</dbReference>
<evidence type="ECO:0000256" key="6">
    <source>
        <dbReference type="ARBA" id="ARBA00023196"/>
    </source>
</evidence>
<evidence type="ECO:0000256" key="3">
    <source>
        <dbReference type="ARBA" id="ARBA00022781"/>
    </source>
</evidence>
<dbReference type="Gene3D" id="1.10.520.20">
    <property type="entry name" value="N-terminal domain of the delta subunit of the F1F0-ATP synthase"/>
    <property type="match status" value="1"/>
</dbReference>
<dbReference type="RefSeq" id="WP_309864291.1">
    <property type="nucleotide sequence ID" value="NZ_JAVDQG010000003.1"/>
</dbReference>
<dbReference type="InterPro" id="IPR000711">
    <property type="entry name" value="ATPase_OSCP/dsu"/>
</dbReference>
<evidence type="ECO:0000313" key="9">
    <source>
        <dbReference type="EMBL" id="MDR6225515.1"/>
    </source>
</evidence>
<comment type="subcellular location">
    <subcellularLocation>
        <location evidence="8">Cell membrane</location>
        <topology evidence="8">Peripheral membrane protein</topology>
    </subcellularLocation>
    <subcellularLocation>
        <location evidence="1">Membrane</location>
    </subcellularLocation>
</comment>
<keyword evidence="5 8" id="KW-0472">Membrane</keyword>
<evidence type="ECO:0000256" key="8">
    <source>
        <dbReference type="HAMAP-Rule" id="MF_01416"/>
    </source>
</evidence>
<sequence length="181" mass="19963">MSISSVANRYAKALFEAASENGELETVEREVTAVADVFQGNADLLKWLEHPKVTVEEKKNLFDKLFPDVSAFTRNLLHLLVDRGRELEVTGIATAYKHLAMAERGVVEAEVVSAAPLTEADQKALVSAFEKRIGKTIHIQNNVDSDILGGVIVKIGDRLYDGSLKTKLERFRKNVAVSRLG</sequence>
<evidence type="ECO:0000256" key="2">
    <source>
        <dbReference type="ARBA" id="ARBA00022448"/>
    </source>
</evidence>